<evidence type="ECO:0000313" key="2">
    <source>
        <dbReference type="Proteomes" id="UP000887116"/>
    </source>
</evidence>
<keyword evidence="2" id="KW-1185">Reference proteome</keyword>
<gene>
    <name evidence="1" type="ORF">TNCT_498271</name>
</gene>
<proteinExistence type="predicted"/>
<dbReference type="Proteomes" id="UP000887116">
    <property type="component" value="Unassembled WGS sequence"/>
</dbReference>
<organism evidence="1 2">
    <name type="scientific">Trichonephila clavata</name>
    <name type="common">Joro spider</name>
    <name type="synonym">Nephila clavata</name>
    <dbReference type="NCBI Taxonomy" id="2740835"/>
    <lineage>
        <taxon>Eukaryota</taxon>
        <taxon>Metazoa</taxon>
        <taxon>Ecdysozoa</taxon>
        <taxon>Arthropoda</taxon>
        <taxon>Chelicerata</taxon>
        <taxon>Arachnida</taxon>
        <taxon>Araneae</taxon>
        <taxon>Araneomorphae</taxon>
        <taxon>Entelegynae</taxon>
        <taxon>Araneoidea</taxon>
        <taxon>Nephilidae</taxon>
        <taxon>Trichonephila</taxon>
    </lineage>
</organism>
<reference evidence="1" key="1">
    <citation type="submission" date="2020-07" db="EMBL/GenBank/DDBJ databases">
        <title>Multicomponent nature underlies the extraordinary mechanical properties of spider dragline silk.</title>
        <authorList>
            <person name="Kono N."/>
            <person name="Nakamura H."/>
            <person name="Mori M."/>
            <person name="Yoshida Y."/>
            <person name="Ohtoshi R."/>
            <person name="Malay A.D."/>
            <person name="Moran D.A.P."/>
            <person name="Tomita M."/>
            <person name="Numata K."/>
            <person name="Arakawa K."/>
        </authorList>
    </citation>
    <scope>NUCLEOTIDE SEQUENCE</scope>
</reference>
<accession>A0A8X6LWU8</accession>
<dbReference type="AlphaFoldDB" id="A0A8X6LWU8"/>
<sequence length="70" mass="8174">MARQKNFPCKNVDQWQHRSNTRDLKIFLNLDAIGVYRIASSVKSVFVPRTVYLYCKQENLGKCFSSSCLR</sequence>
<evidence type="ECO:0000313" key="1">
    <source>
        <dbReference type="EMBL" id="GFR24955.1"/>
    </source>
</evidence>
<dbReference type="EMBL" id="BMAO01018646">
    <property type="protein sequence ID" value="GFR24955.1"/>
    <property type="molecule type" value="Genomic_DNA"/>
</dbReference>
<name>A0A8X6LWU8_TRICU</name>
<protein>
    <submittedName>
        <fullName evidence="1">Uncharacterized protein</fullName>
    </submittedName>
</protein>
<comment type="caution">
    <text evidence="1">The sequence shown here is derived from an EMBL/GenBank/DDBJ whole genome shotgun (WGS) entry which is preliminary data.</text>
</comment>